<evidence type="ECO:0000259" key="4">
    <source>
        <dbReference type="Pfam" id="PF25967"/>
    </source>
</evidence>
<dbReference type="Gene3D" id="2.40.420.20">
    <property type="match status" value="1"/>
</dbReference>
<dbReference type="InterPro" id="IPR058625">
    <property type="entry name" value="MdtA-like_BSH"/>
</dbReference>
<evidence type="ECO:0000313" key="5">
    <source>
        <dbReference type="EMBL" id="MFC5651641.1"/>
    </source>
</evidence>
<dbReference type="Pfam" id="PF25967">
    <property type="entry name" value="RND-MFP_C"/>
    <property type="match status" value="1"/>
</dbReference>
<comment type="caution">
    <text evidence="5">The sequence shown here is derived from an EMBL/GenBank/DDBJ whole genome shotgun (WGS) entry which is preliminary data.</text>
</comment>
<feature type="domain" description="Multidrug resistance protein MdtA-like C-terminal permuted SH3" evidence="4">
    <location>
        <begin position="308"/>
        <end position="363"/>
    </location>
</feature>
<protein>
    <submittedName>
        <fullName evidence="5">Efflux RND transporter periplasmic adaptor subunit</fullName>
    </submittedName>
</protein>
<dbReference type="PANTHER" id="PTHR30469">
    <property type="entry name" value="MULTIDRUG RESISTANCE PROTEIN MDTA"/>
    <property type="match status" value="1"/>
</dbReference>
<feature type="region of interest" description="Disordered" evidence="2">
    <location>
        <begin position="248"/>
        <end position="275"/>
    </location>
</feature>
<feature type="compositionally biased region" description="Gly residues" evidence="2">
    <location>
        <begin position="255"/>
        <end position="267"/>
    </location>
</feature>
<dbReference type="Proteomes" id="UP001596047">
    <property type="component" value="Unassembled WGS sequence"/>
</dbReference>
<accession>A0ABW0W4F7</accession>
<dbReference type="Gene3D" id="2.40.50.100">
    <property type="match status" value="1"/>
</dbReference>
<evidence type="ECO:0000256" key="2">
    <source>
        <dbReference type="SAM" id="MobiDB-lite"/>
    </source>
</evidence>
<dbReference type="EMBL" id="JBHSOW010000080">
    <property type="protein sequence ID" value="MFC5651641.1"/>
    <property type="molecule type" value="Genomic_DNA"/>
</dbReference>
<sequence length="365" mass="39718">MFTKWLTEGSFKKASAVLLGAALIFTSGCSLLPDEDKEEVLPAIVPPQISKKPEYEVTTTTLESKTSSTGKMISLQEETLYFTLDGKRLKELNVKAGQKVTAGQVIGSLDVDDLKKQLRSDKLTFQTDEIQMKDTLRKRDEMDPVAFELAKIAFEEKRQKLVDSQAEIDKAVITAPFTGTVVSLNVMKGDLIKAYDPVCIIANTSQLTAAAKLTEDELKGISIGMPVVVDINNVGQIKGKVKQLPVIENDDQNQGNGGNGGNGGNPNGGTTRPERPEDFLTVELEKMPKDVTRGTLLSISIITQRKENVIVIPPSTLRTIGSRTYVQVVDSDGSKREVDVEVGQQTSTEIEILKGLTPGQKVVGR</sequence>
<name>A0ABW0W4F7_9BACL</name>
<dbReference type="SUPFAM" id="SSF111369">
    <property type="entry name" value="HlyD-like secretion proteins"/>
    <property type="match status" value="1"/>
</dbReference>
<reference evidence="6" key="1">
    <citation type="journal article" date="2019" name="Int. J. Syst. Evol. Microbiol.">
        <title>The Global Catalogue of Microorganisms (GCM) 10K type strain sequencing project: providing services to taxonomists for standard genome sequencing and annotation.</title>
        <authorList>
            <consortium name="The Broad Institute Genomics Platform"/>
            <consortium name="The Broad Institute Genome Sequencing Center for Infectious Disease"/>
            <person name="Wu L."/>
            <person name="Ma J."/>
        </authorList>
    </citation>
    <scope>NUCLEOTIDE SEQUENCE [LARGE SCALE GENOMIC DNA]</scope>
    <source>
        <strain evidence="6">CGMCC 1.3240</strain>
    </source>
</reference>
<proteinExistence type="predicted"/>
<dbReference type="RefSeq" id="WP_379190276.1">
    <property type="nucleotide sequence ID" value="NZ_JBHSOW010000080.1"/>
</dbReference>
<evidence type="ECO:0000256" key="1">
    <source>
        <dbReference type="ARBA" id="ARBA00022448"/>
    </source>
</evidence>
<gene>
    <name evidence="5" type="ORF">ACFPYJ_21500</name>
</gene>
<organism evidence="5 6">
    <name type="scientific">Paenibacillus solisilvae</name>
    <dbReference type="NCBI Taxonomy" id="2486751"/>
    <lineage>
        <taxon>Bacteria</taxon>
        <taxon>Bacillati</taxon>
        <taxon>Bacillota</taxon>
        <taxon>Bacilli</taxon>
        <taxon>Bacillales</taxon>
        <taxon>Paenibacillaceae</taxon>
        <taxon>Paenibacillus</taxon>
    </lineage>
</organism>
<dbReference type="PROSITE" id="PS51257">
    <property type="entry name" value="PROKAR_LIPOPROTEIN"/>
    <property type="match status" value="1"/>
</dbReference>
<keyword evidence="6" id="KW-1185">Reference proteome</keyword>
<keyword evidence="1" id="KW-0813">Transport</keyword>
<evidence type="ECO:0000313" key="6">
    <source>
        <dbReference type="Proteomes" id="UP001596047"/>
    </source>
</evidence>
<dbReference type="InterPro" id="IPR058627">
    <property type="entry name" value="MdtA-like_C"/>
</dbReference>
<feature type="domain" description="Multidrug resistance protein MdtA-like barrel-sandwich hybrid" evidence="3">
    <location>
        <begin position="88"/>
        <end position="200"/>
    </location>
</feature>
<evidence type="ECO:0000259" key="3">
    <source>
        <dbReference type="Pfam" id="PF25917"/>
    </source>
</evidence>
<dbReference type="Pfam" id="PF25917">
    <property type="entry name" value="BSH_RND"/>
    <property type="match status" value="1"/>
</dbReference>